<evidence type="ECO:0000313" key="2">
    <source>
        <dbReference type="Proteomes" id="UP000499080"/>
    </source>
</evidence>
<proteinExistence type="predicted"/>
<comment type="caution">
    <text evidence="1">The sequence shown here is derived from an EMBL/GenBank/DDBJ whole genome shotgun (WGS) entry which is preliminary data.</text>
</comment>
<dbReference type="AlphaFoldDB" id="A0A4Y2H3I8"/>
<evidence type="ECO:0000313" key="1">
    <source>
        <dbReference type="EMBL" id="GBM60203.1"/>
    </source>
</evidence>
<dbReference type="Proteomes" id="UP000499080">
    <property type="component" value="Unassembled WGS sequence"/>
</dbReference>
<protein>
    <submittedName>
        <fullName evidence="1">Uncharacterized protein</fullName>
    </submittedName>
</protein>
<accession>A0A4Y2H3I8</accession>
<dbReference type="EMBL" id="BGPR01001716">
    <property type="protein sequence ID" value="GBM60203.1"/>
    <property type="molecule type" value="Genomic_DNA"/>
</dbReference>
<name>A0A4Y2H3I8_ARAVE</name>
<organism evidence="1 2">
    <name type="scientific">Araneus ventricosus</name>
    <name type="common">Orbweaver spider</name>
    <name type="synonym">Epeira ventricosa</name>
    <dbReference type="NCBI Taxonomy" id="182803"/>
    <lineage>
        <taxon>Eukaryota</taxon>
        <taxon>Metazoa</taxon>
        <taxon>Ecdysozoa</taxon>
        <taxon>Arthropoda</taxon>
        <taxon>Chelicerata</taxon>
        <taxon>Arachnida</taxon>
        <taxon>Araneae</taxon>
        <taxon>Araneomorphae</taxon>
        <taxon>Entelegynae</taxon>
        <taxon>Araneoidea</taxon>
        <taxon>Araneidae</taxon>
        <taxon>Araneus</taxon>
    </lineage>
</organism>
<keyword evidence="2" id="KW-1185">Reference proteome</keyword>
<gene>
    <name evidence="1" type="ORF">AVEN_273512_1</name>
</gene>
<sequence length="104" mass="11391">MYAATVQGDSPCVKSLLKLNDNTKPSQPKPAVHVKHNTEHHIETRGSPVFSKARRLGPGKLWNGLCCLQTTAVEFLISSLATKCHLNLLFSTKKSGSTPIFLTF</sequence>
<reference evidence="1 2" key="1">
    <citation type="journal article" date="2019" name="Sci. Rep.">
        <title>Orb-weaving spider Araneus ventricosus genome elucidates the spidroin gene catalogue.</title>
        <authorList>
            <person name="Kono N."/>
            <person name="Nakamura H."/>
            <person name="Ohtoshi R."/>
            <person name="Moran D.A.P."/>
            <person name="Shinohara A."/>
            <person name="Yoshida Y."/>
            <person name="Fujiwara M."/>
            <person name="Mori M."/>
            <person name="Tomita M."/>
            <person name="Arakawa K."/>
        </authorList>
    </citation>
    <scope>NUCLEOTIDE SEQUENCE [LARGE SCALE GENOMIC DNA]</scope>
</reference>